<accession>A0A368L856</accession>
<dbReference type="RefSeq" id="WP_114401992.1">
    <property type="nucleotide sequence ID" value="NZ_QPGB01000001.1"/>
</dbReference>
<dbReference type="InterPro" id="IPR011051">
    <property type="entry name" value="RmlC_Cupin_sf"/>
</dbReference>
<evidence type="ECO:0000313" key="2">
    <source>
        <dbReference type="Proteomes" id="UP000252357"/>
    </source>
</evidence>
<keyword evidence="2" id="KW-1185">Reference proteome</keyword>
<comment type="caution">
    <text evidence="1">The sequence shown here is derived from an EMBL/GenBank/DDBJ whole genome shotgun (WGS) entry which is preliminary data.</text>
</comment>
<gene>
    <name evidence="1" type="ORF">DU000_03870</name>
</gene>
<proteinExistence type="predicted"/>
<sequence length="117" mass="13001">MSVNPVIGHKASTFTVTRASSFVGERPWDARQIARFADTAVRLHWTDQPYQWHVNDGQEVFVVLDGLVAMHYRDAQGITQVVELKAGDIFYAGEGLEHVAHPCGEARILVIEKLGSI</sequence>
<dbReference type="AlphaFoldDB" id="A0A368L856"/>
<organism evidence="1 2">
    <name type="scientific">Parvibium lacunae</name>
    <dbReference type="NCBI Taxonomy" id="1888893"/>
    <lineage>
        <taxon>Bacteria</taxon>
        <taxon>Pseudomonadati</taxon>
        <taxon>Pseudomonadota</taxon>
        <taxon>Betaproteobacteria</taxon>
        <taxon>Burkholderiales</taxon>
        <taxon>Alcaligenaceae</taxon>
        <taxon>Parvibium</taxon>
    </lineage>
</organism>
<dbReference type="OrthoDB" id="3829432at2"/>
<dbReference type="Gene3D" id="2.60.120.10">
    <property type="entry name" value="Jelly Rolls"/>
    <property type="match status" value="1"/>
</dbReference>
<evidence type="ECO:0000313" key="1">
    <source>
        <dbReference type="EMBL" id="RCS59845.1"/>
    </source>
</evidence>
<name>A0A368L856_9BURK</name>
<dbReference type="InterPro" id="IPR014710">
    <property type="entry name" value="RmlC-like_jellyroll"/>
</dbReference>
<protein>
    <submittedName>
        <fullName evidence="1">Cupin</fullName>
    </submittedName>
</protein>
<dbReference type="EMBL" id="QPGB01000001">
    <property type="protein sequence ID" value="RCS59845.1"/>
    <property type="molecule type" value="Genomic_DNA"/>
</dbReference>
<reference evidence="1 2" key="1">
    <citation type="journal article" date="2018" name="Int. J. Syst. Evol. Microbiol.">
        <title>Parvibium lacunae gen. nov., sp. nov., a new member of the family Alcaligenaceae isolated from a freshwater pond.</title>
        <authorList>
            <person name="Chen W.M."/>
            <person name="Xie P.B."/>
            <person name="Hsu M.Y."/>
            <person name="Sheu S.Y."/>
        </authorList>
    </citation>
    <scope>NUCLEOTIDE SEQUENCE [LARGE SCALE GENOMIC DNA]</scope>
    <source>
        <strain evidence="1 2">KMB9</strain>
    </source>
</reference>
<dbReference type="SUPFAM" id="SSF51182">
    <property type="entry name" value="RmlC-like cupins"/>
    <property type="match status" value="1"/>
</dbReference>
<dbReference type="Proteomes" id="UP000252357">
    <property type="component" value="Unassembled WGS sequence"/>
</dbReference>